<organism evidence="1 2">
    <name type="scientific">Gimesia panareensis</name>
    <dbReference type="NCBI Taxonomy" id="2527978"/>
    <lineage>
        <taxon>Bacteria</taxon>
        <taxon>Pseudomonadati</taxon>
        <taxon>Planctomycetota</taxon>
        <taxon>Planctomycetia</taxon>
        <taxon>Planctomycetales</taxon>
        <taxon>Planctomycetaceae</taxon>
        <taxon>Gimesia</taxon>
    </lineage>
</organism>
<dbReference type="InterPro" id="IPR006311">
    <property type="entry name" value="TAT_signal"/>
</dbReference>
<dbReference type="RefSeq" id="WP_145448636.1">
    <property type="nucleotide sequence ID" value="NZ_CP037421.1"/>
</dbReference>
<proteinExistence type="predicted"/>
<dbReference type="Proteomes" id="UP000315647">
    <property type="component" value="Chromosome"/>
</dbReference>
<evidence type="ECO:0000313" key="2">
    <source>
        <dbReference type="Proteomes" id="UP000315647"/>
    </source>
</evidence>
<dbReference type="Pfam" id="PF07394">
    <property type="entry name" value="DUF1501"/>
    <property type="match status" value="1"/>
</dbReference>
<dbReference type="InterPro" id="IPR010869">
    <property type="entry name" value="DUF1501"/>
</dbReference>
<dbReference type="AlphaFoldDB" id="A0A517Q3V9"/>
<dbReference type="PANTHER" id="PTHR43737:SF1">
    <property type="entry name" value="DUF1501 DOMAIN-CONTAINING PROTEIN"/>
    <property type="match status" value="1"/>
</dbReference>
<dbReference type="PANTHER" id="PTHR43737">
    <property type="entry name" value="BLL7424 PROTEIN"/>
    <property type="match status" value="1"/>
</dbReference>
<gene>
    <name evidence="1" type="ORF">Enr10x_15920</name>
</gene>
<dbReference type="InterPro" id="IPR017850">
    <property type="entry name" value="Alkaline_phosphatase_core_sf"/>
</dbReference>
<dbReference type="Gene3D" id="3.40.720.10">
    <property type="entry name" value="Alkaline Phosphatase, subunit A"/>
    <property type="match status" value="1"/>
</dbReference>
<protein>
    <recommendedName>
        <fullName evidence="3">Sulfatase</fullName>
    </recommendedName>
</protein>
<sequence>MNHGNHYQGPAGISRRDMLRRSSAGFGSLALAGLLGSESQAANTSLVQQPHFTPKAKRVIFLFMHGGPSHMDTFDYKPQLQKDSGKPLPFDKPKIFSAQTGNLLGSPWKFKRHGESGAWVSELFPHVAGCVDDLCIINSMYGSNSRHGGALLELHTGSDTFVRPSMGSWITYGLGSENQDLPGFITVCPTLTHGGVNAYSSSFLPADYQGTPIGNASIPADKALIPFIKNKSGVPLSTQRKELDFLQQMNREHLSDSGPDAALEGRINSFELAYRMQTTAPELQDISDESEATQKMYGLDNDVTKNFGRQCLMARRFAERGVRFVQITHSYKWDQHSGLKTALPRNCQEVDQPIAALIKDLKSRGLLEDTLVLWGGEFGRTPVSQGADGRDHNPQGYTMWMAGGGIKAGMQYGATDDYGYYAVKDKIHVHDLHATMLHLLGLDHKRLTYKFAGRDFRLTDIHGEVMYDLFA</sequence>
<dbReference type="SUPFAM" id="SSF53649">
    <property type="entry name" value="Alkaline phosphatase-like"/>
    <property type="match status" value="1"/>
</dbReference>
<evidence type="ECO:0008006" key="3">
    <source>
        <dbReference type="Google" id="ProtNLM"/>
    </source>
</evidence>
<evidence type="ECO:0000313" key="1">
    <source>
        <dbReference type="EMBL" id="QDT26291.1"/>
    </source>
</evidence>
<name>A0A517Q3V9_9PLAN</name>
<reference evidence="1 2" key="1">
    <citation type="submission" date="2019-03" db="EMBL/GenBank/DDBJ databases">
        <title>Deep-cultivation of Planctomycetes and their phenomic and genomic characterization uncovers novel biology.</title>
        <authorList>
            <person name="Wiegand S."/>
            <person name="Jogler M."/>
            <person name="Boedeker C."/>
            <person name="Pinto D."/>
            <person name="Vollmers J."/>
            <person name="Rivas-Marin E."/>
            <person name="Kohn T."/>
            <person name="Peeters S.H."/>
            <person name="Heuer A."/>
            <person name="Rast P."/>
            <person name="Oberbeckmann S."/>
            <person name="Bunk B."/>
            <person name="Jeske O."/>
            <person name="Meyerdierks A."/>
            <person name="Storesund J.E."/>
            <person name="Kallscheuer N."/>
            <person name="Luecker S."/>
            <person name="Lage O.M."/>
            <person name="Pohl T."/>
            <person name="Merkel B.J."/>
            <person name="Hornburger P."/>
            <person name="Mueller R.-W."/>
            <person name="Bruemmer F."/>
            <person name="Labrenz M."/>
            <person name="Spormann A.M."/>
            <person name="Op den Camp H."/>
            <person name="Overmann J."/>
            <person name="Amann R."/>
            <person name="Jetten M.S.M."/>
            <person name="Mascher T."/>
            <person name="Medema M.H."/>
            <person name="Devos D.P."/>
            <person name="Kaster A.-K."/>
            <person name="Ovreas L."/>
            <person name="Rohde M."/>
            <person name="Galperin M.Y."/>
            <person name="Jogler C."/>
        </authorList>
    </citation>
    <scope>NUCLEOTIDE SEQUENCE [LARGE SCALE GENOMIC DNA]</scope>
    <source>
        <strain evidence="1 2">Enr10</strain>
    </source>
</reference>
<dbReference type="EMBL" id="CP037421">
    <property type="protein sequence ID" value="QDT26291.1"/>
    <property type="molecule type" value="Genomic_DNA"/>
</dbReference>
<keyword evidence="2" id="KW-1185">Reference proteome</keyword>
<dbReference type="PROSITE" id="PS51318">
    <property type="entry name" value="TAT"/>
    <property type="match status" value="1"/>
</dbReference>
<accession>A0A517Q3V9</accession>